<proteinExistence type="predicted"/>
<dbReference type="AlphaFoldDB" id="A0A4V2Y3F9"/>
<sequence length="75" mass="8484">MNHDICLRWGTHELIGVRVRDSTGRVGRLDAVLEYVARGTDRIVRREAHLRPVDGSGWEWTAEADELTRAKEGDG</sequence>
<evidence type="ECO:0000313" key="2">
    <source>
        <dbReference type="Proteomes" id="UP000295345"/>
    </source>
</evidence>
<dbReference type="Proteomes" id="UP000295345">
    <property type="component" value="Unassembled WGS sequence"/>
</dbReference>
<accession>A0A4V2Y3F9</accession>
<dbReference type="OrthoDB" id="4231406at2"/>
<protein>
    <recommendedName>
        <fullName evidence="3">PRC-barrel domain containing protein</fullName>
    </recommendedName>
</protein>
<comment type="caution">
    <text evidence="1">The sequence shown here is derived from an EMBL/GenBank/DDBJ whole genome shotgun (WGS) entry which is preliminary data.</text>
</comment>
<dbReference type="RefSeq" id="WP_132817609.1">
    <property type="nucleotide sequence ID" value="NZ_SMKI01000080.1"/>
</dbReference>
<evidence type="ECO:0000313" key="1">
    <source>
        <dbReference type="EMBL" id="TDC76275.1"/>
    </source>
</evidence>
<organism evidence="1 2">
    <name type="scientific">Streptomyces hainanensis</name>
    <dbReference type="NCBI Taxonomy" id="402648"/>
    <lineage>
        <taxon>Bacteria</taxon>
        <taxon>Bacillati</taxon>
        <taxon>Actinomycetota</taxon>
        <taxon>Actinomycetes</taxon>
        <taxon>Kitasatosporales</taxon>
        <taxon>Streptomycetaceae</taxon>
        <taxon>Streptomyces</taxon>
    </lineage>
</organism>
<reference evidence="1 2" key="1">
    <citation type="submission" date="2019-03" db="EMBL/GenBank/DDBJ databases">
        <title>Draft genome sequences of novel Actinobacteria.</title>
        <authorList>
            <person name="Sahin N."/>
            <person name="Ay H."/>
            <person name="Saygin H."/>
        </authorList>
    </citation>
    <scope>NUCLEOTIDE SEQUENCE [LARGE SCALE GENOMIC DNA]</scope>
    <source>
        <strain evidence="1 2">DSM 41900</strain>
    </source>
</reference>
<dbReference type="EMBL" id="SMKI01000080">
    <property type="protein sequence ID" value="TDC76275.1"/>
    <property type="molecule type" value="Genomic_DNA"/>
</dbReference>
<gene>
    <name evidence="1" type="ORF">E1283_10100</name>
</gene>
<evidence type="ECO:0008006" key="3">
    <source>
        <dbReference type="Google" id="ProtNLM"/>
    </source>
</evidence>
<keyword evidence="2" id="KW-1185">Reference proteome</keyword>
<name>A0A4V2Y3F9_9ACTN</name>